<evidence type="ECO:0000256" key="3">
    <source>
        <dbReference type="ARBA" id="ARBA00022989"/>
    </source>
</evidence>
<evidence type="ECO:0000313" key="8">
    <source>
        <dbReference type="Proteomes" id="UP000594865"/>
    </source>
</evidence>
<feature type="transmembrane region" description="Helical" evidence="5">
    <location>
        <begin position="73"/>
        <end position="91"/>
    </location>
</feature>
<gene>
    <name evidence="7" type="ORF">I6G28_03175</name>
</gene>
<evidence type="ECO:0000256" key="2">
    <source>
        <dbReference type="ARBA" id="ARBA00022692"/>
    </source>
</evidence>
<dbReference type="PROSITE" id="PS51257">
    <property type="entry name" value="PROKAR_LIPOPROTEIN"/>
    <property type="match status" value="1"/>
</dbReference>
<evidence type="ECO:0000313" key="7">
    <source>
        <dbReference type="EMBL" id="QPT38559.1"/>
    </source>
</evidence>
<feature type="transmembrane region" description="Helical" evidence="5">
    <location>
        <begin position="125"/>
        <end position="145"/>
    </location>
</feature>
<dbReference type="Pfam" id="PF00892">
    <property type="entry name" value="EamA"/>
    <property type="match status" value="2"/>
</dbReference>
<dbReference type="AlphaFoldDB" id="A0A7T3BPD5"/>
<keyword evidence="4 5" id="KW-0472">Membrane</keyword>
<organism evidence="7 8">
    <name type="scientific">Neisseria cinerea</name>
    <dbReference type="NCBI Taxonomy" id="483"/>
    <lineage>
        <taxon>Bacteria</taxon>
        <taxon>Pseudomonadati</taxon>
        <taxon>Pseudomonadota</taxon>
        <taxon>Betaproteobacteria</taxon>
        <taxon>Neisseriales</taxon>
        <taxon>Neisseriaceae</taxon>
        <taxon>Neisseria</taxon>
    </lineage>
</organism>
<dbReference type="Proteomes" id="UP000594865">
    <property type="component" value="Chromosome"/>
</dbReference>
<evidence type="ECO:0000259" key="6">
    <source>
        <dbReference type="Pfam" id="PF00892"/>
    </source>
</evidence>
<dbReference type="GeneID" id="84021423"/>
<feature type="transmembrane region" description="Helical" evidence="5">
    <location>
        <begin position="239"/>
        <end position="259"/>
    </location>
</feature>
<dbReference type="EMBL" id="CP065726">
    <property type="protein sequence ID" value="QPT38559.1"/>
    <property type="molecule type" value="Genomic_DNA"/>
</dbReference>
<dbReference type="PANTHER" id="PTHR22911">
    <property type="entry name" value="ACYL-MALONYL CONDENSING ENZYME-RELATED"/>
    <property type="match status" value="1"/>
</dbReference>
<dbReference type="SUPFAM" id="SSF103481">
    <property type="entry name" value="Multidrug resistance efflux transporter EmrE"/>
    <property type="match status" value="2"/>
</dbReference>
<dbReference type="PANTHER" id="PTHR22911:SF6">
    <property type="entry name" value="SOLUTE CARRIER FAMILY 35 MEMBER G1"/>
    <property type="match status" value="1"/>
</dbReference>
<evidence type="ECO:0000256" key="1">
    <source>
        <dbReference type="ARBA" id="ARBA00004141"/>
    </source>
</evidence>
<accession>A0A7T3BPD5</accession>
<reference evidence="7 8" key="1">
    <citation type="submission" date="2020-12" db="EMBL/GenBank/DDBJ databases">
        <title>FDA dAtabase for Regulatory Grade micrObial Sequences (FDA-ARGOS): Supporting development and validation of Infectious Disease Dx tests.</title>
        <authorList>
            <person name="Sproer C."/>
            <person name="Gronow S."/>
            <person name="Severitt S."/>
            <person name="Schroder I."/>
            <person name="Tallon L."/>
            <person name="Sadzewicz L."/>
            <person name="Zhao X."/>
            <person name="Boylan J."/>
            <person name="Ott S."/>
            <person name="Bowen H."/>
            <person name="Vavikolanu K."/>
            <person name="Mehta A."/>
            <person name="Aluvathingal J."/>
            <person name="Nadendla S."/>
            <person name="Lowell S."/>
            <person name="Myers T."/>
            <person name="Yan Y."/>
            <person name="Sichtig H."/>
        </authorList>
    </citation>
    <scope>NUCLEOTIDE SEQUENCE [LARGE SCALE GENOMIC DNA]</scope>
    <source>
        <strain evidence="7 8">FDAARGOS_871</strain>
    </source>
</reference>
<feature type="domain" description="EamA" evidence="6">
    <location>
        <begin position="10"/>
        <end position="141"/>
    </location>
</feature>
<dbReference type="InterPro" id="IPR000620">
    <property type="entry name" value="EamA_dom"/>
</dbReference>
<protein>
    <submittedName>
        <fullName evidence="7">DMT family transporter</fullName>
    </submittedName>
</protein>
<dbReference type="InterPro" id="IPR037185">
    <property type="entry name" value="EmrE-like"/>
</dbReference>
<dbReference type="RefSeq" id="WP_111727224.1">
    <property type="nucleotide sequence ID" value="NZ_CAUJPJ010000005.1"/>
</dbReference>
<name>A0A7T3BPD5_NEICI</name>
<feature type="domain" description="EamA" evidence="6">
    <location>
        <begin position="153"/>
        <end position="282"/>
    </location>
</feature>
<sequence length="300" mass="32607">MDIEKKDILGSGWMLVAAACFTIMNLLIKDAAARFAFSSGELVFWRMLFSAAALGGTAILRRDTFRTTHWKNHLNRSIIGSGAMLLLFYAVTHLPLATGVTLSYTSSIFLAVFSFLILKERISVYTQAVLFFGFTGVILLLNPSFRSGQELAALAGLAGGAMSGWAYLKVRELSLAGEPGWRIVFYLSATGVAMSSVWATLTGWHTLSLPSGVYLSGIGLSALVAQLSMTRAYKVGNKFTVASLSYMTVVFSGLSAAFFLGEELFWQEILGMCIIILSGILSSISPIAFKQRLQALFLRK</sequence>
<feature type="transmembrane region" description="Helical" evidence="5">
    <location>
        <begin position="207"/>
        <end position="227"/>
    </location>
</feature>
<evidence type="ECO:0000256" key="4">
    <source>
        <dbReference type="ARBA" id="ARBA00023136"/>
    </source>
</evidence>
<keyword evidence="3 5" id="KW-1133">Transmembrane helix</keyword>
<evidence type="ECO:0000256" key="5">
    <source>
        <dbReference type="SAM" id="Phobius"/>
    </source>
</evidence>
<comment type="subcellular location">
    <subcellularLocation>
        <location evidence="1">Membrane</location>
        <topology evidence="1">Multi-pass membrane protein</topology>
    </subcellularLocation>
</comment>
<proteinExistence type="predicted"/>
<keyword evidence="8" id="KW-1185">Reference proteome</keyword>
<feature type="transmembrane region" description="Helical" evidence="5">
    <location>
        <begin position="12"/>
        <end position="37"/>
    </location>
</feature>
<feature type="transmembrane region" description="Helical" evidence="5">
    <location>
        <begin position="43"/>
        <end position="61"/>
    </location>
</feature>
<feature type="transmembrane region" description="Helical" evidence="5">
    <location>
        <begin position="180"/>
        <end position="201"/>
    </location>
</feature>
<dbReference type="GO" id="GO:0016020">
    <property type="term" value="C:membrane"/>
    <property type="evidence" value="ECO:0007669"/>
    <property type="project" value="UniProtKB-SubCell"/>
</dbReference>
<feature type="transmembrane region" description="Helical" evidence="5">
    <location>
        <begin position="265"/>
        <end position="289"/>
    </location>
</feature>
<feature type="transmembrane region" description="Helical" evidence="5">
    <location>
        <begin position="97"/>
        <end position="118"/>
    </location>
</feature>
<feature type="transmembrane region" description="Helical" evidence="5">
    <location>
        <begin position="151"/>
        <end position="168"/>
    </location>
</feature>
<keyword evidence="2 5" id="KW-0812">Transmembrane</keyword>